<proteinExistence type="predicted"/>
<protein>
    <submittedName>
        <fullName evidence="2">Uncharacterized protein</fullName>
    </submittedName>
</protein>
<keyword evidence="3" id="KW-1185">Reference proteome</keyword>
<organism evidence="2 3">
    <name type="scientific">Oryza meyeriana var. granulata</name>
    <dbReference type="NCBI Taxonomy" id="110450"/>
    <lineage>
        <taxon>Eukaryota</taxon>
        <taxon>Viridiplantae</taxon>
        <taxon>Streptophyta</taxon>
        <taxon>Embryophyta</taxon>
        <taxon>Tracheophyta</taxon>
        <taxon>Spermatophyta</taxon>
        <taxon>Magnoliopsida</taxon>
        <taxon>Liliopsida</taxon>
        <taxon>Poales</taxon>
        <taxon>Poaceae</taxon>
        <taxon>BOP clade</taxon>
        <taxon>Oryzoideae</taxon>
        <taxon>Oryzeae</taxon>
        <taxon>Oryzinae</taxon>
        <taxon>Oryza</taxon>
        <taxon>Oryza meyeriana</taxon>
    </lineage>
</organism>
<name>A0A6G1CX76_9ORYZ</name>
<dbReference type="AlphaFoldDB" id="A0A6G1CX76"/>
<dbReference type="EMBL" id="SPHZ02000008">
    <property type="protein sequence ID" value="KAF0904701.1"/>
    <property type="molecule type" value="Genomic_DNA"/>
</dbReference>
<sequence length="321" mass="33660">MDGQQGELVPSLLSLQPAAASMQHISHQPTSGKVSADVLGEFPEPTRRGGGVDPEISGSLHDHVPETLDYVSRETYELVQRLLVVDEGHPKPRNTTAVEKRNPNSALPAGRARTMWRSCGALASRRELLVADASRMAGRRAAAPAPAIRAVVDERARLVSEVLLRGRNGVSATAPPPASAPRSRGVVGERARLAPTVLRRGIRSTVSAAAPSPARRGVVDEGPSLGAAAVLPRRRSTVSATAPPSPAPAPAPTIGGDVVDATSLLAAPTTASCSATAAGEAGVGLWSLTRLVAAVPHRPWRGWGIGRWLRCGWWCWGIGRR</sequence>
<gene>
    <name evidence="2" type="ORF">E2562_036166</name>
</gene>
<accession>A0A6G1CX76</accession>
<reference evidence="2 3" key="1">
    <citation type="submission" date="2019-11" db="EMBL/GenBank/DDBJ databases">
        <title>Whole genome sequence of Oryza granulata.</title>
        <authorList>
            <person name="Li W."/>
        </authorList>
    </citation>
    <scope>NUCLEOTIDE SEQUENCE [LARGE SCALE GENOMIC DNA]</scope>
    <source>
        <strain evidence="3">cv. Menghai</strain>
        <tissue evidence="2">Leaf</tissue>
    </source>
</reference>
<comment type="caution">
    <text evidence="2">The sequence shown here is derived from an EMBL/GenBank/DDBJ whole genome shotgun (WGS) entry which is preliminary data.</text>
</comment>
<evidence type="ECO:0000256" key="1">
    <source>
        <dbReference type="SAM" id="MobiDB-lite"/>
    </source>
</evidence>
<evidence type="ECO:0000313" key="2">
    <source>
        <dbReference type="EMBL" id="KAF0904701.1"/>
    </source>
</evidence>
<dbReference type="Proteomes" id="UP000479710">
    <property type="component" value="Unassembled WGS sequence"/>
</dbReference>
<feature type="region of interest" description="Disordered" evidence="1">
    <location>
        <begin position="89"/>
        <end position="108"/>
    </location>
</feature>
<evidence type="ECO:0000313" key="3">
    <source>
        <dbReference type="Proteomes" id="UP000479710"/>
    </source>
</evidence>
<feature type="region of interest" description="Disordered" evidence="1">
    <location>
        <begin position="232"/>
        <end position="254"/>
    </location>
</feature>